<dbReference type="Proteomes" id="UP000032180">
    <property type="component" value="Chromosome 6"/>
</dbReference>
<dbReference type="EnsemblPlants" id="LPERR06G14130.1">
    <property type="protein sequence ID" value="LPERR06G14130.1"/>
    <property type="gene ID" value="LPERR06G14130"/>
</dbReference>
<dbReference type="eggNOG" id="ENOG502R741">
    <property type="taxonomic scope" value="Eukaryota"/>
</dbReference>
<reference evidence="2 3" key="1">
    <citation type="submission" date="2012-08" db="EMBL/GenBank/DDBJ databases">
        <title>Oryza genome evolution.</title>
        <authorList>
            <person name="Wing R.A."/>
        </authorList>
    </citation>
    <scope>NUCLEOTIDE SEQUENCE</scope>
</reference>
<dbReference type="PANTHER" id="PTHR34777">
    <property type="entry name" value="VQ MOTIF-CONTAINING PROTEIN 10"/>
    <property type="match status" value="1"/>
</dbReference>
<evidence type="ECO:0000259" key="1">
    <source>
        <dbReference type="Pfam" id="PF05678"/>
    </source>
</evidence>
<sequence>MGQQQQQQEGGVKVKFIETQFVSSDAASFKAVVQRLTGKSAPLPPPATATRPNRPLARVVATAPAPAATYAGMTSHFAAPVKQEIGGAGFPAARLEDLHELCDFGDLLYNGGGARRVDGAAGYGGGFPY</sequence>
<evidence type="ECO:0000313" key="3">
    <source>
        <dbReference type="Proteomes" id="UP000032180"/>
    </source>
</evidence>
<protein>
    <recommendedName>
        <fullName evidence="1">VQ domain-containing protein</fullName>
    </recommendedName>
</protein>
<proteinExistence type="predicted"/>
<organism evidence="2 3">
    <name type="scientific">Leersia perrieri</name>
    <dbReference type="NCBI Taxonomy" id="77586"/>
    <lineage>
        <taxon>Eukaryota</taxon>
        <taxon>Viridiplantae</taxon>
        <taxon>Streptophyta</taxon>
        <taxon>Embryophyta</taxon>
        <taxon>Tracheophyta</taxon>
        <taxon>Spermatophyta</taxon>
        <taxon>Magnoliopsida</taxon>
        <taxon>Liliopsida</taxon>
        <taxon>Poales</taxon>
        <taxon>Poaceae</taxon>
        <taxon>BOP clade</taxon>
        <taxon>Oryzoideae</taxon>
        <taxon>Oryzeae</taxon>
        <taxon>Oryzinae</taxon>
        <taxon>Leersia</taxon>
    </lineage>
</organism>
<name>A0A0D9WQV8_9ORYZ</name>
<dbReference type="InterPro" id="IPR039608">
    <property type="entry name" value="VQ_1/10"/>
</dbReference>
<dbReference type="InterPro" id="IPR008889">
    <property type="entry name" value="VQ"/>
</dbReference>
<dbReference type="PANTHER" id="PTHR34777:SF3">
    <property type="entry name" value="OS06G0530600 PROTEIN"/>
    <property type="match status" value="1"/>
</dbReference>
<dbReference type="Gramene" id="LPERR06G14130.1">
    <property type="protein sequence ID" value="LPERR06G14130.1"/>
    <property type="gene ID" value="LPERR06G14130"/>
</dbReference>
<dbReference type="Pfam" id="PF05678">
    <property type="entry name" value="VQ"/>
    <property type="match status" value="1"/>
</dbReference>
<accession>A0A0D9WQV8</accession>
<keyword evidence="3" id="KW-1185">Reference proteome</keyword>
<dbReference type="AlphaFoldDB" id="A0A0D9WQV8"/>
<dbReference type="HOGENOM" id="CLU_159548_0_0_1"/>
<dbReference type="STRING" id="77586.A0A0D9WQV8"/>
<evidence type="ECO:0000313" key="2">
    <source>
        <dbReference type="EnsemblPlants" id="LPERR06G14130.1"/>
    </source>
</evidence>
<feature type="domain" description="VQ" evidence="1">
    <location>
        <begin position="17"/>
        <end position="42"/>
    </location>
</feature>
<reference evidence="3" key="2">
    <citation type="submission" date="2013-12" db="EMBL/GenBank/DDBJ databases">
        <authorList>
            <person name="Yu Y."/>
            <person name="Lee S."/>
            <person name="de Baynast K."/>
            <person name="Wissotski M."/>
            <person name="Liu L."/>
            <person name="Talag J."/>
            <person name="Goicoechea J."/>
            <person name="Angelova A."/>
            <person name="Jetty R."/>
            <person name="Kudrna D."/>
            <person name="Golser W."/>
            <person name="Rivera L."/>
            <person name="Zhang J."/>
            <person name="Wing R."/>
        </authorList>
    </citation>
    <scope>NUCLEOTIDE SEQUENCE</scope>
</reference>
<reference evidence="2" key="3">
    <citation type="submission" date="2015-04" db="UniProtKB">
        <authorList>
            <consortium name="EnsemblPlants"/>
        </authorList>
    </citation>
    <scope>IDENTIFICATION</scope>
</reference>